<dbReference type="Proteomes" id="UP000248014">
    <property type="component" value="Unassembled WGS sequence"/>
</dbReference>
<sequence>MIEFDPVKNNINIHERGLPFQLAALLFDGPFIEEQDSRQDYGEPRFIATGPIAALDNRIFVVVYTWRGTNRRIVSFRKANDREVRRYRASLPR</sequence>
<accession>A0A2V3URV6</accession>
<reference evidence="1 2" key="1">
    <citation type="submission" date="2018-05" db="EMBL/GenBank/DDBJ databases">
        <title>Genomic Encyclopedia of Type Strains, Phase IV (KMG-IV): sequencing the most valuable type-strain genomes for metagenomic binning, comparative biology and taxonomic classification.</title>
        <authorList>
            <person name="Goeker M."/>
        </authorList>
    </citation>
    <scope>NUCLEOTIDE SEQUENCE [LARGE SCALE GENOMIC DNA]</scope>
    <source>
        <strain evidence="1 2">DSM 3183</strain>
    </source>
</reference>
<evidence type="ECO:0000313" key="1">
    <source>
        <dbReference type="EMBL" id="PXW70091.1"/>
    </source>
</evidence>
<name>A0A2V3URV6_9SPHN</name>
<dbReference type="Gene3D" id="3.10.450.530">
    <property type="entry name" value="Ribonuclease toxin, BrnT, of type II toxin-antitoxin system"/>
    <property type="match status" value="1"/>
</dbReference>
<proteinExistence type="predicted"/>
<gene>
    <name evidence="1" type="ORF">C7451_11467</name>
</gene>
<dbReference type="RefSeq" id="WP_110299962.1">
    <property type="nucleotide sequence ID" value="NZ_QJJM01000014.1"/>
</dbReference>
<protein>
    <submittedName>
        <fullName evidence="1">Uncharacterized protein</fullName>
    </submittedName>
</protein>
<organism evidence="1 2">
    <name type="scientific">Blastomonas natatoria</name>
    <dbReference type="NCBI Taxonomy" id="34015"/>
    <lineage>
        <taxon>Bacteria</taxon>
        <taxon>Pseudomonadati</taxon>
        <taxon>Pseudomonadota</taxon>
        <taxon>Alphaproteobacteria</taxon>
        <taxon>Sphingomonadales</taxon>
        <taxon>Sphingomonadaceae</taxon>
        <taxon>Blastomonas</taxon>
    </lineage>
</organism>
<dbReference type="InterPro" id="IPR007460">
    <property type="entry name" value="BrnT_toxin"/>
</dbReference>
<dbReference type="InterPro" id="IPR038573">
    <property type="entry name" value="BrnT_sf"/>
</dbReference>
<keyword evidence="2" id="KW-1185">Reference proteome</keyword>
<dbReference type="OrthoDB" id="9798158at2"/>
<dbReference type="Pfam" id="PF04365">
    <property type="entry name" value="BrnT_toxin"/>
    <property type="match status" value="1"/>
</dbReference>
<dbReference type="EMBL" id="QJJM01000014">
    <property type="protein sequence ID" value="PXW70091.1"/>
    <property type="molecule type" value="Genomic_DNA"/>
</dbReference>
<evidence type="ECO:0000313" key="2">
    <source>
        <dbReference type="Proteomes" id="UP000248014"/>
    </source>
</evidence>
<dbReference type="AlphaFoldDB" id="A0A2V3URV6"/>
<comment type="caution">
    <text evidence="1">The sequence shown here is derived from an EMBL/GenBank/DDBJ whole genome shotgun (WGS) entry which is preliminary data.</text>
</comment>